<dbReference type="Proteomes" id="UP001499947">
    <property type="component" value="Unassembled WGS sequence"/>
</dbReference>
<protein>
    <recommendedName>
        <fullName evidence="4">Peptidase</fullName>
    </recommendedName>
</protein>
<sequence length="57" mass="5756">MSDNAQLARTGSAAGAIVVGSTVITGWWLLAVAAGIIAAGALAIRFGFRRGRQAGQQ</sequence>
<dbReference type="EMBL" id="BAAALR010000015">
    <property type="protein sequence ID" value="GAA1675278.1"/>
    <property type="molecule type" value="Genomic_DNA"/>
</dbReference>
<keyword evidence="1" id="KW-1133">Transmembrane helix</keyword>
<name>A0ABN2GQV7_9ACTN</name>
<organism evidence="2 3">
    <name type="scientific">Streptomyces yatensis</name>
    <dbReference type="NCBI Taxonomy" id="155177"/>
    <lineage>
        <taxon>Bacteria</taxon>
        <taxon>Bacillati</taxon>
        <taxon>Actinomycetota</taxon>
        <taxon>Actinomycetes</taxon>
        <taxon>Kitasatosporales</taxon>
        <taxon>Streptomycetaceae</taxon>
        <taxon>Streptomyces</taxon>
        <taxon>Streptomyces violaceusniger group</taxon>
    </lineage>
</organism>
<keyword evidence="1" id="KW-0472">Membrane</keyword>
<evidence type="ECO:0008006" key="4">
    <source>
        <dbReference type="Google" id="ProtNLM"/>
    </source>
</evidence>
<evidence type="ECO:0000256" key="1">
    <source>
        <dbReference type="SAM" id="Phobius"/>
    </source>
</evidence>
<evidence type="ECO:0000313" key="2">
    <source>
        <dbReference type="EMBL" id="GAA1675278.1"/>
    </source>
</evidence>
<accession>A0ABN2GQV7</accession>
<comment type="caution">
    <text evidence="2">The sequence shown here is derived from an EMBL/GenBank/DDBJ whole genome shotgun (WGS) entry which is preliminary data.</text>
</comment>
<reference evidence="2 3" key="1">
    <citation type="journal article" date="2019" name="Int. J. Syst. Evol. Microbiol.">
        <title>The Global Catalogue of Microorganisms (GCM) 10K type strain sequencing project: providing services to taxonomists for standard genome sequencing and annotation.</title>
        <authorList>
            <consortium name="The Broad Institute Genomics Platform"/>
            <consortium name="The Broad Institute Genome Sequencing Center for Infectious Disease"/>
            <person name="Wu L."/>
            <person name="Ma J."/>
        </authorList>
    </citation>
    <scope>NUCLEOTIDE SEQUENCE [LARGE SCALE GENOMIC DNA]</scope>
    <source>
        <strain evidence="2 3">JCM 13244</strain>
    </source>
</reference>
<keyword evidence="1" id="KW-0812">Transmembrane</keyword>
<evidence type="ECO:0000313" key="3">
    <source>
        <dbReference type="Proteomes" id="UP001499947"/>
    </source>
</evidence>
<feature type="transmembrane region" description="Helical" evidence="1">
    <location>
        <begin position="27"/>
        <end position="48"/>
    </location>
</feature>
<keyword evidence="3" id="KW-1185">Reference proteome</keyword>
<gene>
    <name evidence="2" type="ORF">GCM10009680_13610</name>
</gene>
<dbReference type="RefSeq" id="WP_211125872.1">
    <property type="nucleotide sequence ID" value="NZ_BAAALR010000015.1"/>
</dbReference>
<proteinExistence type="predicted"/>